<sequence>MPFKIGEIATGLTKLFKLPLTVGKKTATVNGSPASIASEVPGEVTLVDTPVYGSDVVISVEDLNLDFTSGVLDPRVTFSRTTNATLIGSNGQLQYAPHNLLTYSEQLDDAAWTKVVVTASANVITAPDGTLTAEKLEEVAATNFHMVRQTITVANNTQYTMSAYFNLGERKFVELAPFIGGIGGVSAYFNLETGEITNVAGTNWKVDSTLLTFVGSGWCRCSITFTTGTGGSAFVDYRLAPSSGTNSYAGTLGSGAYMWGAQLNVGALQPYYQTNASAYYGPRFDYDPVTLAPKGLLIEEQRTNSIRNNTMQGAVAGTPGTAPTNWLVVSGGGLSREITAVGSEAGVSYFDIRFFGTGSSVAAQRVYVESSATVAAANGQAWSLSAYVKLVAGTAPSGLFIGFDETGPGTTYIQTDSASLPLTSTLTRNTYSATLSGGVNVAFLLPQIGFNSAIGVAVDFTLRIGLPQLELGAFATSVIPTTTTALTRAADVASVTGANFSSWYNAVEGTLFAEFGPYGNGGATKNLGIVNMDNGTSSNIIRLFAGSTISPVFAVTSSTVTQAYLSSEVIAPTNISKIAGAYKTDNFARSVNGTVASTDSTGTVPVVNRMLLGTGVIGVGELNGHIRSFKYYPTRLSDAELQSLTADQPIVTYTPV</sequence>
<reference evidence="1" key="1">
    <citation type="submission" date="2020-04" db="EMBL/GenBank/DDBJ databases">
        <authorList>
            <person name="Chiriac C."/>
            <person name="Salcher M."/>
            <person name="Ghai R."/>
            <person name="Kavagutti S V."/>
        </authorList>
    </citation>
    <scope>NUCLEOTIDE SEQUENCE</scope>
</reference>
<organism evidence="1">
    <name type="scientific">uncultured Caudovirales phage</name>
    <dbReference type="NCBI Taxonomy" id="2100421"/>
    <lineage>
        <taxon>Viruses</taxon>
        <taxon>Duplodnaviria</taxon>
        <taxon>Heunggongvirae</taxon>
        <taxon>Uroviricota</taxon>
        <taxon>Caudoviricetes</taxon>
        <taxon>Peduoviridae</taxon>
        <taxon>Maltschvirus</taxon>
        <taxon>Maltschvirus maltsch</taxon>
    </lineage>
</organism>
<dbReference type="EMBL" id="LR796537">
    <property type="protein sequence ID" value="CAB4150131.1"/>
    <property type="molecule type" value="Genomic_DNA"/>
</dbReference>
<protein>
    <submittedName>
        <fullName evidence="1">Uncharacterized protein</fullName>
    </submittedName>
</protein>
<evidence type="ECO:0000313" key="1">
    <source>
        <dbReference type="EMBL" id="CAB4150131.1"/>
    </source>
</evidence>
<gene>
    <name evidence="1" type="ORF">UFOVP562_18</name>
</gene>
<name>A0A6J5MW01_9CAUD</name>
<accession>A0A6J5MW01</accession>
<proteinExistence type="predicted"/>